<gene>
    <name evidence="9" type="ORF">P3X46_027209</name>
</gene>
<name>A0ABQ9KZD1_HEVBR</name>
<protein>
    <recommendedName>
        <fullName evidence="8">WRKY domain-containing protein</fullName>
    </recommendedName>
</protein>
<dbReference type="PANTHER" id="PTHR31429">
    <property type="entry name" value="WRKY TRANSCRIPTION FACTOR 36-RELATED"/>
    <property type="match status" value="1"/>
</dbReference>
<evidence type="ECO:0000313" key="9">
    <source>
        <dbReference type="EMBL" id="KAJ9153807.1"/>
    </source>
</evidence>
<evidence type="ECO:0000256" key="3">
    <source>
        <dbReference type="ARBA" id="ARBA00023125"/>
    </source>
</evidence>
<keyword evidence="4" id="KW-0804">Transcription</keyword>
<keyword evidence="2" id="KW-0805">Transcription regulation</keyword>
<dbReference type="InterPro" id="IPR036576">
    <property type="entry name" value="WRKY_dom_sf"/>
</dbReference>
<evidence type="ECO:0000256" key="1">
    <source>
        <dbReference type="ARBA" id="ARBA00004123"/>
    </source>
</evidence>
<dbReference type="InterPro" id="IPR003657">
    <property type="entry name" value="WRKY_dom"/>
</dbReference>
<keyword evidence="6" id="KW-0175">Coiled coil</keyword>
<evidence type="ECO:0000313" key="10">
    <source>
        <dbReference type="Proteomes" id="UP001174677"/>
    </source>
</evidence>
<dbReference type="SMART" id="SM00774">
    <property type="entry name" value="WRKY"/>
    <property type="match status" value="1"/>
</dbReference>
<dbReference type="SUPFAM" id="SSF118290">
    <property type="entry name" value="WRKY DNA-binding domain"/>
    <property type="match status" value="1"/>
</dbReference>
<dbReference type="InterPro" id="IPR044810">
    <property type="entry name" value="WRKY_plant"/>
</dbReference>
<feature type="coiled-coil region" evidence="6">
    <location>
        <begin position="96"/>
        <end position="130"/>
    </location>
</feature>
<evidence type="ECO:0000256" key="4">
    <source>
        <dbReference type="ARBA" id="ARBA00023163"/>
    </source>
</evidence>
<organism evidence="9 10">
    <name type="scientific">Hevea brasiliensis</name>
    <name type="common">Para rubber tree</name>
    <name type="synonym">Siphonia brasiliensis</name>
    <dbReference type="NCBI Taxonomy" id="3981"/>
    <lineage>
        <taxon>Eukaryota</taxon>
        <taxon>Viridiplantae</taxon>
        <taxon>Streptophyta</taxon>
        <taxon>Embryophyta</taxon>
        <taxon>Tracheophyta</taxon>
        <taxon>Spermatophyta</taxon>
        <taxon>Magnoliopsida</taxon>
        <taxon>eudicotyledons</taxon>
        <taxon>Gunneridae</taxon>
        <taxon>Pentapetalae</taxon>
        <taxon>rosids</taxon>
        <taxon>fabids</taxon>
        <taxon>Malpighiales</taxon>
        <taxon>Euphorbiaceae</taxon>
        <taxon>Crotonoideae</taxon>
        <taxon>Micrandreae</taxon>
        <taxon>Hevea</taxon>
    </lineage>
</organism>
<comment type="caution">
    <text evidence="9">The sequence shown here is derived from an EMBL/GenBank/DDBJ whole genome shotgun (WGS) entry which is preliminary data.</text>
</comment>
<evidence type="ECO:0000256" key="5">
    <source>
        <dbReference type="ARBA" id="ARBA00023242"/>
    </source>
</evidence>
<dbReference type="PANTHER" id="PTHR31429:SF81">
    <property type="entry name" value="TRANSCRIPTION FACTOR WRKY FAMILY-RELATED"/>
    <property type="match status" value="1"/>
</dbReference>
<sequence length="535" mass="58349">MDPSSDRPQNHYCGDEYRSISNGKRVITEMDFFADGNRPKQRPAPAAIVKNEAIGDGVEQQNEDDVNTGLNLLTRNTGTDHKSIVEDGTSQNKEVYNQRKKELELLRAEINHMNAENQRLKVIINQVNNNYYTLQMHVVALKHQIQKATPVKKEEVINRRLEEKQLEGSIITRQFLDLGKAEMAEIGEGRSQSMSEERSGDCLISPNIVESMEYNKSQMIGSSSITEVAPVLDHLKRSDDGGIRAYKTSEEAFHGSVPNKVPKFNTSRDVEDEQQAGTMSMIRKTRVAVRARSEASMISDGCQWRKYGQKLAKGNPCPRAYYRCTMSSGCPVRKQVQRCAEDHAVLITTYEGHHNHPLPPAATGMASTTSAAASMLLSGSMPSPDGLMTTNLLAKTLPCPPGFATLSASAPFPTVTLDFTYPPISNSSQRIQGHFLLPSDLNFPHNFASVPNVSSRALCNQYKVSGLLSPHQGMELPQIPPSADSSVSVAAAAITADPDFTAALVAAISSIIGNVQASSSANNGSTIRNSIDNST</sequence>
<dbReference type="Pfam" id="PF03106">
    <property type="entry name" value="WRKY"/>
    <property type="match status" value="1"/>
</dbReference>
<dbReference type="Proteomes" id="UP001174677">
    <property type="component" value="Chromosome 15"/>
</dbReference>
<reference evidence="9 10" key="1">
    <citation type="journal article" date="2023" name="Plant Biotechnol. J.">
        <title>Chromosome-level wild Hevea brasiliensis genome provides new tools for genomic-assisted breeding and valuable loci to elevate rubber yield.</title>
        <authorList>
            <person name="Cheng H."/>
            <person name="Song X."/>
            <person name="Hu Y."/>
            <person name="Wu T."/>
            <person name="Yang Q."/>
            <person name="An Z."/>
            <person name="Feng S."/>
            <person name="Deng Z."/>
            <person name="Wu W."/>
            <person name="Zeng X."/>
            <person name="Tu M."/>
            <person name="Wang X."/>
            <person name="Huang H."/>
        </authorList>
    </citation>
    <scope>NUCLEOTIDE SEQUENCE [LARGE SCALE GENOMIC DNA]</scope>
    <source>
        <strain evidence="9">MT/VB/25A 57/8</strain>
    </source>
</reference>
<evidence type="ECO:0000256" key="2">
    <source>
        <dbReference type="ARBA" id="ARBA00023015"/>
    </source>
</evidence>
<dbReference type="Gene3D" id="2.20.25.80">
    <property type="entry name" value="WRKY domain"/>
    <property type="match status" value="1"/>
</dbReference>
<accession>A0ABQ9KZD1</accession>
<evidence type="ECO:0000256" key="7">
    <source>
        <dbReference type="SAM" id="MobiDB-lite"/>
    </source>
</evidence>
<feature type="region of interest" description="Disordered" evidence="7">
    <location>
        <begin position="256"/>
        <end position="276"/>
    </location>
</feature>
<keyword evidence="3" id="KW-0238">DNA-binding</keyword>
<comment type="subcellular location">
    <subcellularLocation>
        <location evidence="1">Nucleus</location>
    </subcellularLocation>
</comment>
<keyword evidence="10" id="KW-1185">Reference proteome</keyword>
<dbReference type="PROSITE" id="PS50811">
    <property type="entry name" value="WRKY"/>
    <property type="match status" value="1"/>
</dbReference>
<evidence type="ECO:0000259" key="8">
    <source>
        <dbReference type="PROSITE" id="PS50811"/>
    </source>
</evidence>
<dbReference type="EMBL" id="JARPOI010000015">
    <property type="protein sequence ID" value="KAJ9153807.1"/>
    <property type="molecule type" value="Genomic_DNA"/>
</dbReference>
<feature type="domain" description="WRKY" evidence="8">
    <location>
        <begin position="293"/>
        <end position="359"/>
    </location>
</feature>
<keyword evidence="5" id="KW-0539">Nucleus</keyword>
<evidence type="ECO:0000256" key="6">
    <source>
        <dbReference type="SAM" id="Coils"/>
    </source>
</evidence>
<proteinExistence type="predicted"/>